<evidence type="ECO:0000313" key="9">
    <source>
        <dbReference type="EMBL" id="KZB01025.1"/>
    </source>
</evidence>
<keyword evidence="2" id="KW-0813">Transport</keyword>
<gene>
    <name evidence="9" type="ORF">A4A59_14775</name>
</gene>
<dbReference type="RefSeq" id="WP_062941567.1">
    <property type="nucleotide sequence ID" value="NZ_CP171845.1"/>
</dbReference>
<keyword evidence="6 8" id="KW-1133">Transmembrane helix</keyword>
<dbReference type="AlphaFoldDB" id="A0A154IK87"/>
<feature type="transmembrane region" description="Helical" evidence="8">
    <location>
        <begin position="255"/>
        <end position="286"/>
    </location>
</feature>
<organism evidence="9">
    <name type="scientific">Rhizobium leguminosarum</name>
    <dbReference type="NCBI Taxonomy" id="384"/>
    <lineage>
        <taxon>Bacteria</taxon>
        <taxon>Pseudomonadati</taxon>
        <taxon>Pseudomonadota</taxon>
        <taxon>Alphaproteobacteria</taxon>
        <taxon>Hyphomicrobiales</taxon>
        <taxon>Rhizobiaceae</taxon>
        <taxon>Rhizobium/Agrobacterium group</taxon>
        <taxon>Rhizobium</taxon>
    </lineage>
</organism>
<evidence type="ECO:0000256" key="5">
    <source>
        <dbReference type="ARBA" id="ARBA00022692"/>
    </source>
</evidence>
<feature type="transmembrane region" description="Helical" evidence="8">
    <location>
        <begin position="170"/>
        <end position="189"/>
    </location>
</feature>
<evidence type="ECO:0000256" key="7">
    <source>
        <dbReference type="ARBA" id="ARBA00023136"/>
    </source>
</evidence>
<dbReference type="InterPro" id="IPR001851">
    <property type="entry name" value="ABC_transp_permease"/>
</dbReference>
<reference evidence="9" key="1">
    <citation type="submission" date="2016-03" db="EMBL/GenBank/DDBJ databases">
        <title>Microsymbionts genomes from the relict species Vavilovia formosa.</title>
        <authorList>
            <person name="Chirak E."/>
            <person name="Kimeklis A."/>
            <person name="Kopat V."/>
            <person name="Andronov E."/>
        </authorList>
    </citation>
    <scope>NUCLEOTIDE SEQUENCE [LARGE SCALE GENOMIC DNA]</scope>
    <source>
        <strain evidence="9">Vaf12</strain>
    </source>
</reference>
<feature type="transmembrane region" description="Helical" evidence="8">
    <location>
        <begin position="41"/>
        <end position="59"/>
    </location>
</feature>
<evidence type="ECO:0000256" key="8">
    <source>
        <dbReference type="SAM" id="Phobius"/>
    </source>
</evidence>
<sequence>MRKLFLAYTTEFVLFAVIIAMSIVLAFTTDRFFTLGNAFDLLNISAVNIIFAVGLLVVLISGGIDISFAVAASIVQYVTALALERIGGGGWVSGLLIAACIGIVLGVINAFLIHRFRIISIVATIATFNVYFGLLMFFTKGVSIYNLPDWLTTRVIIYEREMADGSWAEITLPVVVMVVCTLATWLFITRTTTGRQLYAFGDNPEGARRFGINIGAMQFIAFGWLGLMAGIAGLMQAHYAQEVVPNALYGRELDVLAAVVLGGARLGGGKGSVLGCVLGVLLVSITQNGLNLMGVSPFAFKMIVGAIILVAITLSSARIGNLVPVFATRKSTGGGPADGGEN</sequence>
<comment type="subcellular location">
    <subcellularLocation>
        <location evidence="1">Cell membrane</location>
        <topology evidence="1">Multi-pass membrane protein</topology>
    </subcellularLocation>
</comment>
<proteinExistence type="predicted"/>
<evidence type="ECO:0000256" key="6">
    <source>
        <dbReference type="ARBA" id="ARBA00022989"/>
    </source>
</evidence>
<keyword evidence="4" id="KW-0997">Cell inner membrane</keyword>
<dbReference type="PANTHER" id="PTHR32196">
    <property type="entry name" value="ABC TRANSPORTER PERMEASE PROTEIN YPHD-RELATED-RELATED"/>
    <property type="match status" value="1"/>
</dbReference>
<dbReference type="CDD" id="cd06579">
    <property type="entry name" value="TM_PBP1_transp_AraH_like"/>
    <property type="match status" value="1"/>
</dbReference>
<dbReference type="GO" id="GO:0022857">
    <property type="term" value="F:transmembrane transporter activity"/>
    <property type="evidence" value="ECO:0007669"/>
    <property type="project" value="InterPro"/>
</dbReference>
<dbReference type="Pfam" id="PF02653">
    <property type="entry name" value="BPD_transp_2"/>
    <property type="match status" value="1"/>
</dbReference>
<feature type="transmembrane region" description="Helical" evidence="8">
    <location>
        <begin position="298"/>
        <end position="319"/>
    </location>
</feature>
<evidence type="ECO:0000256" key="2">
    <source>
        <dbReference type="ARBA" id="ARBA00022448"/>
    </source>
</evidence>
<name>A0A154IK87_RHILE</name>
<dbReference type="EMBL" id="LVYU01000082">
    <property type="protein sequence ID" value="KZB01025.1"/>
    <property type="molecule type" value="Genomic_DNA"/>
</dbReference>
<evidence type="ECO:0000256" key="3">
    <source>
        <dbReference type="ARBA" id="ARBA00022475"/>
    </source>
</evidence>
<dbReference type="GO" id="GO:0005886">
    <property type="term" value="C:plasma membrane"/>
    <property type="evidence" value="ECO:0007669"/>
    <property type="project" value="UniProtKB-SubCell"/>
</dbReference>
<accession>A0A154IK87</accession>
<evidence type="ECO:0000256" key="1">
    <source>
        <dbReference type="ARBA" id="ARBA00004651"/>
    </source>
</evidence>
<dbReference type="PANTHER" id="PTHR32196:SF21">
    <property type="entry name" value="ABC TRANSPORTER PERMEASE PROTEIN YPHD-RELATED"/>
    <property type="match status" value="1"/>
</dbReference>
<keyword evidence="7 8" id="KW-0472">Membrane</keyword>
<feature type="transmembrane region" description="Helical" evidence="8">
    <location>
        <begin position="12"/>
        <end position="29"/>
    </location>
</feature>
<keyword evidence="5 8" id="KW-0812">Transmembrane</keyword>
<feature type="transmembrane region" description="Helical" evidence="8">
    <location>
        <begin position="118"/>
        <end position="138"/>
    </location>
</feature>
<keyword evidence="3" id="KW-1003">Cell membrane</keyword>
<comment type="caution">
    <text evidence="9">The sequence shown here is derived from an EMBL/GenBank/DDBJ whole genome shotgun (WGS) entry which is preliminary data.</text>
</comment>
<feature type="transmembrane region" description="Helical" evidence="8">
    <location>
        <begin position="210"/>
        <end position="235"/>
    </location>
</feature>
<evidence type="ECO:0000256" key="4">
    <source>
        <dbReference type="ARBA" id="ARBA00022519"/>
    </source>
</evidence>
<feature type="transmembrane region" description="Helical" evidence="8">
    <location>
        <begin position="89"/>
        <end position="111"/>
    </location>
</feature>
<protein>
    <submittedName>
        <fullName evidence="9">Sugar ABC transporter permease</fullName>
    </submittedName>
</protein>